<accession>A0A2S4PMY7</accession>
<dbReference type="OrthoDB" id="4206427at2759"/>
<evidence type="ECO:0000313" key="1">
    <source>
        <dbReference type="EMBL" id="POS83396.1"/>
    </source>
</evidence>
<gene>
    <name evidence="1" type="ORF">EPUL_003075</name>
</gene>
<protein>
    <submittedName>
        <fullName evidence="1">Uncharacterized protein</fullName>
    </submittedName>
</protein>
<comment type="caution">
    <text evidence="1">The sequence shown here is derived from an EMBL/GenBank/DDBJ whole genome shotgun (WGS) entry which is preliminary data.</text>
</comment>
<dbReference type="AlphaFoldDB" id="A0A2S4PMY7"/>
<name>A0A2S4PMY7_9PEZI</name>
<dbReference type="STRING" id="225359.A0A2S4PMY7"/>
<dbReference type="Proteomes" id="UP000237438">
    <property type="component" value="Unassembled WGS sequence"/>
</dbReference>
<dbReference type="EMBL" id="PEDP01001625">
    <property type="protein sequence ID" value="POS83396.1"/>
    <property type="molecule type" value="Genomic_DNA"/>
</dbReference>
<keyword evidence="2" id="KW-1185">Reference proteome</keyword>
<organism evidence="1 2">
    <name type="scientific">Erysiphe pulchra</name>
    <dbReference type="NCBI Taxonomy" id="225359"/>
    <lineage>
        <taxon>Eukaryota</taxon>
        <taxon>Fungi</taxon>
        <taxon>Dikarya</taxon>
        <taxon>Ascomycota</taxon>
        <taxon>Pezizomycotina</taxon>
        <taxon>Leotiomycetes</taxon>
        <taxon>Erysiphales</taxon>
        <taxon>Erysiphaceae</taxon>
        <taxon>Erysiphe</taxon>
    </lineage>
</organism>
<proteinExistence type="predicted"/>
<sequence>MSDLPKEEVIDVLGDLAKVTNATQFLNGVQNNPELVFEAVKTLAQQSVGEGTAASQLEKAYKRILEKEQQLLTSSRELEAAKEGLKELEKSSETNIVLGKLADVLGRLQLPTQKSAPIHSGTVFNGDKRLFPTWKEGILLKLKSNIDHFPTDQSKMAFVYSMLEQDCQSHLHGFIKDRVINFESLDQMMNELTVLFDDPNRV</sequence>
<reference evidence="1 2" key="1">
    <citation type="submission" date="2017-10" db="EMBL/GenBank/DDBJ databases">
        <title>Development of genomic resources for the powdery mildew, Erysiphe pulchra.</title>
        <authorList>
            <person name="Wadl P.A."/>
            <person name="Mack B.M."/>
            <person name="Moore G."/>
            <person name="Beltz S.B."/>
        </authorList>
    </citation>
    <scope>NUCLEOTIDE SEQUENCE [LARGE SCALE GENOMIC DNA]</scope>
    <source>
        <strain evidence="1">Cflorida</strain>
    </source>
</reference>
<evidence type="ECO:0000313" key="2">
    <source>
        <dbReference type="Proteomes" id="UP000237438"/>
    </source>
</evidence>